<dbReference type="GO" id="GO:0071897">
    <property type="term" value="P:DNA biosynthetic process"/>
    <property type="evidence" value="ECO:0007669"/>
    <property type="project" value="UniProtKB-ARBA"/>
</dbReference>
<dbReference type="InterPro" id="IPR000477">
    <property type="entry name" value="RT_dom"/>
</dbReference>
<dbReference type="CDD" id="cd10442">
    <property type="entry name" value="GIY-YIG_PLEs"/>
    <property type="match status" value="1"/>
</dbReference>
<protein>
    <recommendedName>
        <fullName evidence="1">Reverse transcriptase domain-containing protein</fullName>
    </recommendedName>
</protein>
<dbReference type="CDD" id="cd00304">
    <property type="entry name" value="RT_like"/>
    <property type="match status" value="1"/>
</dbReference>
<dbReference type="SUPFAM" id="SSF56672">
    <property type="entry name" value="DNA/RNA polymerases"/>
    <property type="match status" value="1"/>
</dbReference>
<dbReference type="EMBL" id="JARQZJ010000136">
    <property type="protein sequence ID" value="KAK9892635.1"/>
    <property type="molecule type" value="Genomic_DNA"/>
</dbReference>
<proteinExistence type="predicted"/>
<organism evidence="2 3">
    <name type="scientific">Henosepilachna vigintioctopunctata</name>
    <dbReference type="NCBI Taxonomy" id="420089"/>
    <lineage>
        <taxon>Eukaryota</taxon>
        <taxon>Metazoa</taxon>
        <taxon>Ecdysozoa</taxon>
        <taxon>Arthropoda</taxon>
        <taxon>Hexapoda</taxon>
        <taxon>Insecta</taxon>
        <taxon>Pterygota</taxon>
        <taxon>Neoptera</taxon>
        <taxon>Endopterygota</taxon>
        <taxon>Coleoptera</taxon>
        <taxon>Polyphaga</taxon>
        <taxon>Cucujiformia</taxon>
        <taxon>Coccinelloidea</taxon>
        <taxon>Coccinellidae</taxon>
        <taxon>Epilachninae</taxon>
        <taxon>Epilachnini</taxon>
        <taxon>Henosepilachna</taxon>
    </lineage>
</organism>
<dbReference type="InterPro" id="IPR058912">
    <property type="entry name" value="HTH_animal"/>
</dbReference>
<dbReference type="Gene3D" id="3.40.1440.10">
    <property type="entry name" value="GIY-YIG endonuclease"/>
    <property type="match status" value="1"/>
</dbReference>
<dbReference type="SUPFAM" id="SSF82771">
    <property type="entry name" value="GIY-YIG endonuclease"/>
    <property type="match status" value="1"/>
</dbReference>
<comment type="caution">
    <text evidence="2">The sequence shown here is derived from an EMBL/GenBank/DDBJ whole genome shotgun (WGS) entry which is preliminary data.</text>
</comment>
<name>A0AAW1VF77_9CUCU</name>
<reference evidence="2 3" key="1">
    <citation type="submission" date="2023-03" db="EMBL/GenBank/DDBJ databases">
        <title>Genome insight into feeding habits of ladybird beetles.</title>
        <authorList>
            <person name="Li H.-S."/>
            <person name="Huang Y.-H."/>
            <person name="Pang H."/>
        </authorList>
    </citation>
    <scope>NUCLEOTIDE SEQUENCE [LARGE SCALE GENOMIC DNA]</scope>
    <source>
        <strain evidence="2">SYSU_2023b</strain>
        <tissue evidence="2">Whole body</tissue>
    </source>
</reference>
<dbReference type="InterPro" id="IPR043502">
    <property type="entry name" value="DNA/RNA_pol_sf"/>
</dbReference>
<evidence type="ECO:0000259" key="1">
    <source>
        <dbReference type="PROSITE" id="PS50878"/>
    </source>
</evidence>
<sequence>MGSPLSPILAMIVMDHLLDNVIPLLPFQLPFIYKYVDDLICAVPQSQVASVLETFNSFNNNLRFTVEVENNRGVPFLDTLVIRSDNNIITLDWYQKPTSSGRFLNFHSNHPTTQKFNMVVAMRNRVLRICDERFHRGSLRKLFLIFRNNGYPGHILQKLIYNSRFYDGPIEDTTVEFNYKKIPFIHGLTNSVVSIFSKYSNIKLAKYSPVKIVNLFSRIKEETPIHLNSSVVYKIPCTDCSGVYIGQTKQWLKNRITQHRSDIRIKKLSCAATKHCVETGHNFEWCNVKILERELNYRCRLFLEMYHHEV</sequence>
<evidence type="ECO:0000313" key="3">
    <source>
        <dbReference type="Proteomes" id="UP001431783"/>
    </source>
</evidence>
<gene>
    <name evidence="2" type="ORF">WA026_021013</name>
</gene>
<dbReference type="InterPro" id="IPR035901">
    <property type="entry name" value="GIY-YIG_endonuc_sf"/>
</dbReference>
<accession>A0AAW1VF77</accession>
<dbReference type="PANTHER" id="PTHR21301">
    <property type="entry name" value="REVERSE TRANSCRIPTASE"/>
    <property type="match status" value="1"/>
</dbReference>
<dbReference type="PANTHER" id="PTHR21301:SF10">
    <property type="entry name" value="REVERSE TRANSCRIPTASE DOMAIN-CONTAINING PROTEIN"/>
    <property type="match status" value="1"/>
</dbReference>
<dbReference type="PROSITE" id="PS50878">
    <property type="entry name" value="RT_POL"/>
    <property type="match status" value="1"/>
</dbReference>
<evidence type="ECO:0000313" key="2">
    <source>
        <dbReference type="EMBL" id="KAK9892635.1"/>
    </source>
</evidence>
<dbReference type="Proteomes" id="UP001431783">
    <property type="component" value="Unassembled WGS sequence"/>
</dbReference>
<keyword evidence="3" id="KW-1185">Reference proteome</keyword>
<feature type="domain" description="Reverse transcriptase" evidence="1">
    <location>
        <begin position="1"/>
        <end position="108"/>
    </location>
</feature>
<dbReference type="AlphaFoldDB" id="A0AAW1VF77"/>
<dbReference type="Pfam" id="PF26215">
    <property type="entry name" value="HTH_animal"/>
    <property type="match status" value="1"/>
</dbReference>